<dbReference type="InterPro" id="IPR013785">
    <property type="entry name" value="Aldolase_TIM"/>
</dbReference>
<dbReference type="Gene3D" id="3.20.20.70">
    <property type="entry name" value="Aldolase class I"/>
    <property type="match status" value="1"/>
</dbReference>
<dbReference type="InterPro" id="IPR042270">
    <property type="entry name" value="DusC_C"/>
</dbReference>
<feature type="binding site" evidence="9">
    <location>
        <position position="132"/>
    </location>
    <ligand>
        <name>FMN</name>
        <dbReference type="ChEBI" id="CHEBI:58210"/>
    </ligand>
</feature>
<dbReference type="Proteomes" id="UP001331561">
    <property type="component" value="Unassembled WGS sequence"/>
</dbReference>
<feature type="site" description="Interacts with tRNA; defines subfamily-specific binding signature" evidence="9">
    <location>
        <position position="271"/>
    </location>
</feature>
<accession>A0ABU6K783</accession>
<evidence type="ECO:0000256" key="5">
    <source>
        <dbReference type="ARBA" id="ARBA00022694"/>
    </source>
</evidence>
<dbReference type="EC" id="1.3.1.-" evidence="9"/>
<comment type="similarity">
    <text evidence="10">Belongs to the dus family.</text>
</comment>
<feature type="site" description="Interacts with tRNA; defines subfamily-specific binding signature" evidence="9">
    <location>
        <position position="273"/>
    </location>
</feature>
<comment type="catalytic activity">
    <reaction evidence="9">
        <text>5,6-dihydrouridine(16) in tRNA + NAD(+) = uridine(16) in tRNA + NADH + H(+)</text>
        <dbReference type="Rhea" id="RHEA:53380"/>
        <dbReference type="Rhea" id="RHEA-COMP:13543"/>
        <dbReference type="Rhea" id="RHEA-COMP:13544"/>
        <dbReference type="ChEBI" id="CHEBI:15378"/>
        <dbReference type="ChEBI" id="CHEBI:57540"/>
        <dbReference type="ChEBI" id="CHEBI:57945"/>
        <dbReference type="ChEBI" id="CHEBI:65315"/>
        <dbReference type="ChEBI" id="CHEBI:74443"/>
    </reaction>
</comment>
<dbReference type="InterPro" id="IPR035587">
    <property type="entry name" value="DUS-like_FMN-bd"/>
</dbReference>
<dbReference type="PANTHER" id="PTHR11082:SF26">
    <property type="entry name" value="TRNA-DIHYDROURIDINE(16) SYNTHASE"/>
    <property type="match status" value="1"/>
</dbReference>
<name>A0ABU6K783_9RHOO</name>
<evidence type="ECO:0000256" key="10">
    <source>
        <dbReference type="PIRNR" id="PIRNR006621"/>
    </source>
</evidence>
<keyword evidence="13" id="KW-1185">Reference proteome</keyword>
<feature type="site" description="Interacts with tRNA" evidence="9">
    <location>
        <position position="169"/>
    </location>
</feature>
<evidence type="ECO:0000256" key="3">
    <source>
        <dbReference type="ARBA" id="ARBA00022630"/>
    </source>
</evidence>
<evidence type="ECO:0000313" key="13">
    <source>
        <dbReference type="Proteomes" id="UP001331561"/>
    </source>
</evidence>
<evidence type="ECO:0000256" key="4">
    <source>
        <dbReference type="ARBA" id="ARBA00022643"/>
    </source>
</evidence>
<protein>
    <recommendedName>
        <fullName evidence="9">tRNA-dihydrouridine(16) synthase</fullName>
        <ecNumber evidence="9">1.3.1.-</ecNumber>
    </recommendedName>
    <alternativeName>
        <fullName evidence="9">U16-specific dihydrouridine synthase</fullName>
        <shortName evidence="9">U16-specific Dus</shortName>
    </alternativeName>
    <alternativeName>
        <fullName evidence="9">tRNA-dihydrouridine synthase C</fullName>
    </alternativeName>
</protein>
<organism evidence="12 13">
    <name type="scientific">Uliginosibacterium silvisoli</name>
    <dbReference type="NCBI Taxonomy" id="3114758"/>
    <lineage>
        <taxon>Bacteria</taxon>
        <taxon>Pseudomonadati</taxon>
        <taxon>Pseudomonadota</taxon>
        <taxon>Betaproteobacteria</taxon>
        <taxon>Rhodocyclales</taxon>
        <taxon>Zoogloeaceae</taxon>
        <taxon>Uliginosibacterium</taxon>
    </lineage>
</organism>
<dbReference type="InterPro" id="IPR032886">
    <property type="entry name" value="DusC"/>
</dbReference>
<evidence type="ECO:0000256" key="2">
    <source>
        <dbReference type="ARBA" id="ARBA00022555"/>
    </source>
</evidence>
<dbReference type="SUPFAM" id="SSF51395">
    <property type="entry name" value="FMN-linked oxidoreductases"/>
    <property type="match status" value="1"/>
</dbReference>
<keyword evidence="2 9" id="KW-0820">tRNA-binding</keyword>
<feature type="site" description="Interacts with tRNA" evidence="9">
    <location>
        <position position="88"/>
    </location>
</feature>
<keyword evidence="6 9" id="KW-0521">NADP</keyword>
<proteinExistence type="inferred from homology"/>
<keyword evidence="7 9" id="KW-0694">RNA-binding</keyword>
<dbReference type="Pfam" id="PF01207">
    <property type="entry name" value="Dus"/>
    <property type="match status" value="1"/>
</dbReference>
<feature type="domain" description="DUS-like FMN-binding" evidence="11">
    <location>
        <begin position="1"/>
        <end position="238"/>
    </location>
</feature>
<comment type="caution">
    <text evidence="12">The sequence shown here is derived from an EMBL/GenBank/DDBJ whole genome shotgun (WGS) entry which is preliminary data.</text>
</comment>
<dbReference type="PROSITE" id="PS01136">
    <property type="entry name" value="UPF0034"/>
    <property type="match status" value="1"/>
</dbReference>
<dbReference type="InterPro" id="IPR018517">
    <property type="entry name" value="tRNA_hU_synthase_CS"/>
</dbReference>
<comment type="cofactor">
    <cofactor evidence="1 9 10">
        <name>FMN</name>
        <dbReference type="ChEBI" id="CHEBI:58210"/>
    </cofactor>
</comment>
<dbReference type="EMBL" id="JAYXHS010000002">
    <property type="protein sequence ID" value="MEC5386850.1"/>
    <property type="molecule type" value="Genomic_DNA"/>
</dbReference>
<keyword evidence="4 9" id="KW-0288">FMN</keyword>
<dbReference type="PANTHER" id="PTHR11082">
    <property type="entry name" value="TRNA-DIHYDROURIDINE SYNTHASE"/>
    <property type="match status" value="1"/>
</dbReference>
<comment type="caution">
    <text evidence="9">Lacks conserved residue(s) required for the propagation of feature annotation.</text>
</comment>
<feature type="site" description="Interacts with tRNA; defines subfamily-specific binding signature" evidence="9">
    <location>
        <position position="28"/>
    </location>
</feature>
<comment type="catalytic activity">
    <reaction evidence="9">
        <text>5,6-dihydrouridine(16) in tRNA + NADP(+) = uridine(16) in tRNA + NADPH + H(+)</text>
        <dbReference type="Rhea" id="RHEA:53376"/>
        <dbReference type="Rhea" id="RHEA-COMP:13543"/>
        <dbReference type="Rhea" id="RHEA-COMP:13544"/>
        <dbReference type="ChEBI" id="CHEBI:15378"/>
        <dbReference type="ChEBI" id="CHEBI:57783"/>
        <dbReference type="ChEBI" id="CHEBI:58349"/>
        <dbReference type="ChEBI" id="CHEBI:65315"/>
        <dbReference type="ChEBI" id="CHEBI:74443"/>
    </reaction>
</comment>
<keyword evidence="3 9" id="KW-0285">Flavoprotein</keyword>
<evidence type="ECO:0000256" key="7">
    <source>
        <dbReference type="ARBA" id="ARBA00022884"/>
    </source>
</evidence>
<dbReference type="CDD" id="cd02801">
    <property type="entry name" value="DUS_like_FMN"/>
    <property type="match status" value="1"/>
</dbReference>
<dbReference type="HAMAP" id="MF_02043">
    <property type="entry name" value="DusC_subfam"/>
    <property type="match status" value="1"/>
</dbReference>
<keyword evidence="8 9" id="KW-0560">Oxidoreductase</keyword>
<evidence type="ECO:0000313" key="12">
    <source>
        <dbReference type="EMBL" id="MEC5386850.1"/>
    </source>
</evidence>
<evidence type="ECO:0000259" key="11">
    <source>
        <dbReference type="Pfam" id="PF01207"/>
    </source>
</evidence>
<keyword evidence="5 9" id="KW-0819">tRNA processing</keyword>
<evidence type="ECO:0000256" key="9">
    <source>
        <dbReference type="HAMAP-Rule" id="MF_02043"/>
    </source>
</evidence>
<evidence type="ECO:0000256" key="6">
    <source>
        <dbReference type="ARBA" id="ARBA00022857"/>
    </source>
</evidence>
<reference evidence="12 13" key="1">
    <citation type="submission" date="2024-01" db="EMBL/GenBank/DDBJ databases">
        <title>Uliginosibacterium soil sp. nov.</title>
        <authorList>
            <person name="Lv Y."/>
        </authorList>
    </citation>
    <scope>NUCLEOTIDE SEQUENCE [LARGE SCALE GENOMIC DNA]</scope>
    <source>
        <strain evidence="12 13">H3</strain>
    </source>
</reference>
<sequence length="321" mass="35989">MEGMVDEIMRDVLTRATTYDWCVTEFARVSGSLLPARFFTRIAPELRESSRTAAGTLVRVQLLGSEPACMAENADRLAELAPAGIDLNFGCPAPTVNRHRGGAVLLDEPELLCDIAGQVSRAIRGRVPFTAKMRLGVYDKSRAVEAAQALAEGGVEMLVVHARTKEEGYRPPAHWPWIARIAEAVKIPVIANGEIWTVDDYLRCRSESGLHDVMLGRSGVADPFLAGRIRKHLQGAEVRSMDDDWLALRPFIHDFWLRVQRKVEARHAPGRLKQWLNLLRRNYPQAELLYQAVRPLREPHDIQIILDSTLGPADVRELTQH</sequence>
<gene>
    <name evidence="9" type="primary">dusC</name>
    <name evidence="12" type="ORF">VVD49_14040</name>
</gene>
<dbReference type="PIRSF" id="PIRSF006621">
    <property type="entry name" value="Dus"/>
    <property type="match status" value="1"/>
</dbReference>
<feature type="binding site" evidence="9">
    <location>
        <position position="61"/>
    </location>
    <ligand>
        <name>FMN</name>
        <dbReference type="ChEBI" id="CHEBI:58210"/>
    </ligand>
</feature>
<dbReference type="GO" id="GO:0016491">
    <property type="term" value="F:oxidoreductase activity"/>
    <property type="evidence" value="ECO:0007669"/>
    <property type="project" value="UniProtKB-KW"/>
</dbReference>
<feature type="binding site" evidence="9">
    <location>
        <begin position="216"/>
        <end position="217"/>
    </location>
    <ligand>
        <name>FMN</name>
        <dbReference type="ChEBI" id="CHEBI:58210"/>
    </ligand>
</feature>
<dbReference type="RefSeq" id="WP_327599979.1">
    <property type="nucleotide sequence ID" value="NZ_JAYXHS010000002.1"/>
</dbReference>
<feature type="site" description="Interacts with tRNA; defines subfamily-specific binding signature" evidence="9">
    <location>
        <position position="294"/>
    </location>
</feature>
<comment type="similarity">
    <text evidence="9">Belongs to the Dus family. DusC subfamily.</text>
</comment>
<evidence type="ECO:0000256" key="8">
    <source>
        <dbReference type="ARBA" id="ARBA00023002"/>
    </source>
</evidence>
<dbReference type="InterPro" id="IPR001269">
    <property type="entry name" value="DUS_fam"/>
</dbReference>
<evidence type="ECO:0000256" key="1">
    <source>
        <dbReference type="ARBA" id="ARBA00001917"/>
    </source>
</evidence>
<dbReference type="Gene3D" id="1.20.225.30">
    <property type="entry name" value="Dihydrouridine synthase, C-terminal recognition domain"/>
    <property type="match status" value="1"/>
</dbReference>
<comment type="function">
    <text evidence="9">Catalyzes the synthesis of 5,6-dihydrouridine (D), a modified base found in the D-loop of most tRNAs, via the reduction of the C5-C6 double bond in target uridines. Specifically modifies U16 in tRNAs.</text>
</comment>
<feature type="active site" description="Proton donor" evidence="9">
    <location>
        <position position="91"/>
    </location>
</feature>
<feature type="binding site" evidence="9">
    <location>
        <begin position="192"/>
        <end position="194"/>
    </location>
    <ligand>
        <name>FMN</name>
        <dbReference type="ChEBI" id="CHEBI:58210"/>
    </ligand>
</feature>